<accession>A0A2S6IDD4</accession>
<evidence type="ECO:0000313" key="2">
    <source>
        <dbReference type="EMBL" id="PPK92234.1"/>
    </source>
</evidence>
<keyword evidence="3" id="KW-1185">Reference proteome</keyword>
<protein>
    <recommendedName>
        <fullName evidence="1">DUF4440 domain-containing protein</fullName>
    </recommendedName>
</protein>
<dbReference type="SUPFAM" id="SSF54427">
    <property type="entry name" value="NTF2-like"/>
    <property type="match status" value="1"/>
</dbReference>
<evidence type="ECO:0000313" key="3">
    <source>
        <dbReference type="Proteomes" id="UP000239485"/>
    </source>
</evidence>
<dbReference type="InterPro" id="IPR027843">
    <property type="entry name" value="DUF4440"/>
</dbReference>
<dbReference type="Proteomes" id="UP000239485">
    <property type="component" value="Unassembled WGS sequence"/>
</dbReference>
<name>A0A2S6IDD4_9ACTN</name>
<proteinExistence type="predicted"/>
<dbReference type="Pfam" id="PF14534">
    <property type="entry name" value="DUF4440"/>
    <property type="match status" value="1"/>
</dbReference>
<feature type="domain" description="DUF4440" evidence="1">
    <location>
        <begin position="11"/>
        <end position="110"/>
    </location>
</feature>
<comment type="caution">
    <text evidence="2">The sequence shown here is derived from an EMBL/GenBank/DDBJ whole genome shotgun (WGS) entry which is preliminary data.</text>
</comment>
<reference evidence="2 3" key="1">
    <citation type="submission" date="2018-02" db="EMBL/GenBank/DDBJ databases">
        <title>Genomic Encyclopedia of Archaeal and Bacterial Type Strains, Phase II (KMG-II): from individual species to whole genera.</title>
        <authorList>
            <person name="Goeker M."/>
        </authorList>
    </citation>
    <scope>NUCLEOTIDE SEQUENCE [LARGE SCALE GENOMIC DNA]</scope>
    <source>
        <strain evidence="2 3">DSM 22857</strain>
    </source>
</reference>
<organism evidence="2 3">
    <name type="scientific">Kineococcus xinjiangensis</name>
    <dbReference type="NCBI Taxonomy" id="512762"/>
    <lineage>
        <taxon>Bacteria</taxon>
        <taxon>Bacillati</taxon>
        <taxon>Actinomycetota</taxon>
        <taxon>Actinomycetes</taxon>
        <taxon>Kineosporiales</taxon>
        <taxon>Kineosporiaceae</taxon>
        <taxon>Kineococcus</taxon>
    </lineage>
</organism>
<dbReference type="AlphaFoldDB" id="A0A2S6IDD4"/>
<dbReference type="EMBL" id="PTJD01000016">
    <property type="protein sequence ID" value="PPK92234.1"/>
    <property type="molecule type" value="Genomic_DNA"/>
</dbReference>
<dbReference type="Gene3D" id="3.10.450.50">
    <property type="match status" value="1"/>
</dbReference>
<evidence type="ECO:0000259" key="1">
    <source>
        <dbReference type="Pfam" id="PF14534"/>
    </source>
</evidence>
<gene>
    <name evidence="2" type="ORF">CLV92_11696</name>
</gene>
<dbReference type="InterPro" id="IPR032710">
    <property type="entry name" value="NTF2-like_dom_sf"/>
</dbReference>
<sequence length="125" mass="14180">MRSLDDTELVIGLERALLSSATRRNRQEVDRLLDEDFEEIGASGRLWSRSEMMHALAAEPPGDDRVIPDAEMRACVLSADLILLTYVSDPDGRRAHRSSLWRRTATGWRLRHHQGTLTGMPGQER</sequence>